<dbReference type="AlphaFoldDB" id="C8V9I6"/>
<dbReference type="eggNOG" id="KOG4112">
    <property type="taxonomic scope" value="Eukaryota"/>
</dbReference>
<dbReference type="GeneID" id="74896801"/>
<dbReference type="OMA" id="IHLTLWT"/>
<dbReference type="RefSeq" id="XP_050467773.1">
    <property type="nucleotide sequence ID" value="XM_050611788.1"/>
</dbReference>
<dbReference type="OrthoDB" id="263893at2759"/>
<sequence>MDDFLAPIQDAFEGQIDFSGQRTTELLSTALLTISGLSAFLVGYILQDIHLTFWTGLAGSLFTGLIVIPPWRFYNRNPEKWLVPSAGGKGS</sequence>
<dbReference type="VEuPathDB" id="FungiDB:AN11133"/>
<dbReference type="GO" id="GO:0005787">
    <property type="term" value="C:signal peptidase complex"/>
    <property type="evidence" value="ECO:0000318"/>
    <property type="project" value="GO_Central"/>
</dbReference>
<organism evidence="10 11">
    <name type="scientific">Emericella nidulans (strain FGSC A4 / ATCC 38163 / CBS 112.46 / NRRL 194 / M139)</name>
    <name type="common">Aspergillus nidulans</name>
    <dbReference type="NCBI Taxonomy" id="227321"/>
    <lineage>
        <taxon>Eukaryota</taxon>
        <taxon>Fungi</taxon>
        <taxon>Dikarya</taxon>
        <taxon>Ascomycota</taxon>
        <taxon>Pezizomycotina</taxon>
        <taxon>Eurotiomycetes</taxon>
        <taxon>Eurotiomycetidae</taxon>
        <taxon>Eurotiales</taxon>
        <taxon>Aspergillaceae</taxon>
        <taxon>Aspergillus</taxon>
        <taxon>Aspergillus subgen. Nidulantes</taxon>
    </lineage>
</organism>
<evidence type="ECO:0000256" key="6">
    <source>
        <dbReference type="ARBA" id="ARBA00022989"/>
    </source>
</evidence>
<evidence type="ECO:0000256" key="2">
    <source>
        <dbReference type="ARBA" id="ARBA00005245"/>
    </source>
</evidence>
<keyword evidence="7 9" id="KW-0472">Membrane</keyword>
<dbReference type="EMBL" id="BN001303">
    <property type="protein sequence ID" value="CBF77898.1"/>
    <property type="molecule type" value="Genomic_DNA"/>
</dbReference>
<dbReference type="HOGENOM" id="CLU_134505_2_0_1"/>
<keyword evidence="6 9" id="KW-1133">Transmembrane helix</keyword>
<name>C8V9I6_EMENI</name>
<dbReference type="GO" id="GO:0006465">
    <property type="term" value="P:signal peptide processing"/>
    <property type="evidence" value="ECO:0000318"/>
    <property type="project" value="GO_Central"/>
</dbReference>
<evidence type="ECO:0000256" key="3">
    <source>
        <dbReference type="ARBA" id="ARBA00017059"/>
    </source>
</evidence>
<dbReference type="GO" id="GO:0045047">
    <property type="term" value="P:protein targeting to ER"/>
    <property type="evidence" value="ECO:0000318"/>
    <property type="project" value="GO_Central"/>
</dbReference>
<dbReference type="KEGG" id="ani:ANIA_11133"/>
<dbReference type="InterPro" id="IPR009542">
    <property type="entry name" value="Spc1/SPCS1"/>
</dbReference>
<dbReference type="InParanoid" id="C8V9I6"/>
<comment type="function">
    <text evidence="8">Component of the signal peptidase complex (SPC) which catalyzes the cleavage of N-terminal signal sequences from nascent proteins as they are translocated into the lumen of the endoplasmic reticulum. Dispensable for SPC enzymatic activity.</text>
</comment>
<evidence type="ECO:0000256" key="9">
    <source>
        <dbReference type="SAM" id="Phobius"/>
    </source>
</evidence>
<dbReference type="STRING" id="227321.C8V9I6"/>
<dbReference type="PANTHER" id="PTHR13202">
    <property type="entry name" value="MICROSOMAL SIGNAL PEPTIDASE 12 KDA SUBUNIT"/>
    <property type="match status" value="1"/>
</dbReference>
<comment type="subcellular location">
    <subcellularLocation>
        <location evidence="1">Endoplasmic reticulum membrane</location>
        <topology evidence="1">Multi-pass membrane protein</topology>
    </subcellularLocation>
</comment>
<dbReference type="Proteomes" id="UP000000560">
    <property type="component" value="Chromosome III"/>
</dbReference>
<evidence type="ECO:0000256" key="8">
    <source>
        <dbReference type="ARBA" id="ARBA00045204"/>
    </source>
</evidence>
<protein>
    <recommendedName>
        <fullName evidence="3">Signal peptidase complex subunit 1</fullName>
    </recommendedName>
</protein>
<keyword evidence="11" id="KW-1185">Reference proteome</keyword>
<proteinExistence type="inferred from homology"/>
<evidence type="ECO:0000256" key="1">
    <source>
        <dbReference type="ARBA" id="ARBA00004477"/>
    </source>
</evidence>
<accession>C8V9I6</accession>
<feature type="transmembrane region" description="Helical" evidence="9">
    <location>
        <begin position="26"/>
        <end position="46"/>
    </location>
</feature>
<reference evidence="11" key="1">
    <citation type="journal article" date="2005" name="Nature">
        <title>Sequencing of Aspergillus nidulans and comparative analysis with A. fumigatus and A. oryzae.</title>
        <authorList>
            <person name="Galagan J.E."/>
            <person name="Calvo S.E."/>
            <person name="Cuomo C."/>
            <person name="Ma L.J."/>
            <person name="Wortman J.R."/>
            <person name="Batzoglou S."/>
            <person name="Lee S.I."/>
            <person name="Basturkmen M."/>
            <person name="Spevak C.C."/>
            <person name="Clutterbuck J."/>
            <person name="Kapitonov V."/>
            <person name="Jurka J."/>
            <person name="Scazzocchio C."/>
            <person name="Farman M."/>
            <person name="Butler J."/>
            <person name="Purcell S."/>
            <person name="Harris S."/>
            <person name="Braus G.H."/>
            <person name="Draht O."/>
            <person name="Busch S."/>
            <person name="D'Enfert C."/>
            <person name="Bouchier C."/>
            <person name="Goldman G.H."/>
            <person name="Bell-Pedersen D."/>
            <person name="Griffiths-Jones S."/>
            <person name="Doonan J.H."/>
            <person name="Yu J."/>
            <person name="Vienken K."/>
            <person name="Pain A."/>
            <person name="Freitag M."/>
            <person name="Selker E.U."/>
            <person name="Archer D.B."/>
            <person name="Penalva M.A."/>
            <person name="Oakley B.R."/>
            <person name="Momany M."/>
            <person name="Tanaka T."/>
            <person name="Kumagai T."/>
            <person name="Asai K."/>
            <person name="Machida M."/>
            <person name="Nierman W.C."/>
            <person name="Denning D.W."/>
            <person name="Caddick M."/>
            <person name="Hynes M."/>
            <person name="Paoletti M."/>
            <person name="Fischer R."/>
            <person name="Miller B."/>
            <person name="Dyer P."/>
            <person name="Sachs M.S."/>
            <person name="Osmani S.A."/>
            <person name="Birren B.W."/>
        </authorList>
    </citation>
    <scope>NUCLEOTIDE SEQUENCE [LARGE SCALE GENOMIC DNA]</scope>
    <source>
        <strain evidence="11">FGSC A4 / ATCC 38163 / CBS 112.46 / NRRL 194 / M139</strain>
    </source>
</reference>
<gene>
    <name evidence="10" type="ORF">ANIA_11133</name>
</gene>
<evidence type="ECO:0000256" key="5">
    <source>
        <dbReference type="ARBA" id="ARBA00022824"/>
    </source>
</evidence>
<feature type="transmembrane region" description="Helical" evidence="9">
    <location>
        <begin position="52"/>
        <end position="71"/>
    </location>
</feature>
<dbReference type="PANTHER" id="PTHR13202:SF0">
    <property type="entry name" value="SIGNAL PEPTIDASE COMPLEX SUBUNIT 1"/>
    <property type="match status" value="1"/>
</dbReference>
<keyword evidence="4 9" id="KW-0812">Transmembrane</keyword>
<keyword evidence="5" id="KW-0256">Endoplasmic reticulum</keyword>
<evidence type="ECO:0000313" key="10">
    <source>
        <dbReference type="EMBL" id="CBF77898.1"/>
    </source>
</evidence>
<evidence type="ECO:0000256" key="7">
    <source>
        <dbReference type="ARBA" id="ARBA00023136"/>
    </source>
</evidence>
<evidence type="ECO:0000256" key="4">
    <source>
        <dbReference type="ARBA" id="ARBA00022692"/>
    </source>
</evidence>
<evidence type="ECO:0000313" key="11">
    <source>
        <dbReference type="Proteomes" id="UP000000560"/>
    </source>
</evidence>
<comment type="similarity">
    <text evidence="2">Belongs to the SPCS1 family.</text>
</comment>
<reference evidence="11" key="2">
    <citation type="journal article" date="2009" name="Fungal Genet. Biol.">
        <title>The 2008 update of the Aspergillus nidulans genome annotation: a community effort.</title>
        <authorList>
            <person name="Wortman J.R."/>
            <person name="Gilsenan J.M."/>
            <person name="Joardar V."/>
            <person name="Deegan J."/>
            <person name="Clutterbuck J."/>
            <person name="Andersen M.R."/>
            <person name="Archer D."/>
            <person name="Bencina M."/>
            <person name="Braus G."/>
            <person name="Coutinho P."/>
            <person name="von Dohren H."/>
            <person name="Doonan J."/>
            <person name="Driessen A.J."/>
            <person name="Durek P."/>
            <person name="Espeso E."/>
            <person name="Fekete E."/>
            <person name="Flipphi M."/>
            <person name="Estrada C.G."/>
            <person name="Geysens S."/>
            <person name="Goldman G."/>
            <person name="de Groot P.W."/>
            <person name="Hansen K."/>
            <person name="Harris S.D."/>
            <person name="Heinekamp T."/>
            <person name="Helmstaedt K."/>
            <person name="Henrissat B."/>
            <person name="Hofmann G."/>
            <person name="Homan T."/>
            <person name="Horio T."/>
            <person name="Horiuchi H."/>
            <person name="James S."/>
            <person name="Jones M."/>
            <person name="Karaffa L."/>
            <person name="Karanyi Z."/>
            <person name="Kato M."/>
            <person name="Keller N."/>
            <person name="Kelly D.E."/>
            <person name="Kiel J.A."/>
            <person name="Kim J.M."/>
            <person name="van der Klei I.J."/>
            <person name="Klis F.M."/>
            <person name="Kovalchuk A."/>
            <person name="Krasevec N."/>
            <person name="Kubicek C.P."/>
            <person name="Liu B."/>
            <person name="Maccabe A."/>
            <person name="Meyer V."/>
            <person name="Mirabito P."/>
            <person name="Miskei M."/>
            <person name="Mos M."/>
            <person name="Mullins J."/>
            <person name="Nelson D.R."/>
            <person name="Nielsen J."/>
            <person name="Oakley B.R."/>
            <person name="Osmani S.A."/>
            <person name="Pakula T."/>
            <person name="Paszewski A."/>
            <person name="Paulsen I."/>
            <person name="Pilsyk S."/>
            <person name="Pocsi I."/>
            <person name="Punt P.J."/>
            <person name="Ram A.F."/>
            <person name="Ren Q."/>
            <person name="Robellet X."/>
            <person name="Robson G."/>
            <person name="Seiboth B."/>
            <person name="van Solingen P."/>
            <person name="Specht T."/>
            <person name="Sun J."/>
            <person name="Taheri-Talesh N."/>
            <person name="Takeshita N."/>
            <person name="Ussery D."/>
            <person name="vanKuyk P.A."/>
            <person name="Visser H."/>
            <person name="van de Vondervoort P.J."/>
            <person name="de Vries R.P."/>
            <person name="Walton J."/>
            <person name="Xiang X."/>
            <person name="Xiong Y."/>
            <person name="Zeng A.P."/>
            <person name="Brandt B.W."/>
            <person name="Cornell M.J."/>
            <person name="van den Hondel C.A."/>
            <person name="Visser J."/>
            <person name="Oliver S.G."/>
            <person name="Turner G."/>
        </authorList>
    </citation>
    <scope>GENOME REANNOTATION</scope>
    <source>
        <strain evidence="11">FGSC A4 / ATCC 38163 / CBS 112.46 / NRRL 194 / M139</strain>
    </source>
</reference>
<dbReference type="Pfam" id="PF06645">
    <property type="entry name" value="SPC12"/>
    <property type="match status" value="1"/>
</dbReference>